<dbReference type="PANTHER" id="PTHR19818:SF139">
    <property type="entry name" value="PAIR-RULE PROTEIN ODD-PAIRED"/>
    <property type="match status" value="1"/>
</dbReference>
<dbReference type="OrthoDB" id="8113227at2759"/>
<evidence type="ECO:0000259" key="7">
    <source>
        <dbReference type="PROSITE" id="PS50157"/>
    </source>
</evidence>
<proteinExistence type="predicted"/>
<dbReference type="InterPro" id="IPR013087">
    <property type="entry name" value="Znf_C2H2_type"/>
</dbReference>
<evidence type="ECO:0000256" key="6">
    <source>
        <dbReference type="SAM" id="MobiDB-lite"/>
    </source>
</evidence>
<feature type="compositionally biased region" description="Low complexity" evidence="6">
    <location>
        <begin position="325"/>
        <end position="340"/>
    </location>
</feature>
<feature type="domain" description="C2H2-type" evidence="7">
    <location>
        <begin position="599"/>
        <end position="620"/>
    </location>
</feature>
<evidence type="ECO:0000256" key="4">
    <source>
        <dbReference type="ARBA" id="ARBA00022833"/>
    </source>
</evidence>
<feature type="compositionally biased region" description="Basic and acidic residues" evidence="6">
    <location>
        <begin position="252"/>
        <end position="266"/>
    </location>
</feature>
<dbReference type="GO" id="GO:0000981">
    <property type="term" value="F:DNA-binding transcription factor activity, RNA polymerase II-specific"/>
    <property type="evidence" value="ECO:0007669"/>
    <property type="project" value="TreeGrafter"/>
</dbReference>
<dbReference type="Pfam" id="PF00096">
    <property type="entry name" value="zf-C2H2"/>
    <property type="match status" value="2"/>
</dbReference>
<feature type="compositionally biased region" description="Basic residues" evidence="6">
    <location>
        <begin position="429"/>
        <end position="439"/>
    </location>
</feature>
<dbReference type="GO" id="GO:0008270">
    <property type="term" value="F:zinc ion binding"/>
    <property type="evidence" value="ECO:0007669"/>
    <property type="project" value="UniProtKB-KW"/>
</dbReference>
<dbReference type="GO" id="GO:0045944">
    <property type="term" value="P:positive regulation of transcription by RNA polymerase II"/>
    <property type="evidence" value="ECO:0007669"/>
    <property type="project" value="UniProtKB-ARBA"/>
</dbReference>
<dbReference type="PROSITE" id="PS00028">
    <property type="entry name" value="ZINC_FINGER_C2H2_1"/>
    <property type="match status" value="3"/>
</dbReference>
<dbReference type="PROSITE" id="PS50157">
    <property type="entry name" value="ZINC_FINGER_C2H2_2"/>
    <property type="match status" value="4"/>
</dbReference>
<feature type="domain" description="C2H2-type" evidence="7">
    <location>
        <begin position="568"/>
        <end position="598"/>
    </location>
</feature>
<evidence type="ECO:0000256" key="5">
    <source>
        <dbReference type="PROSITE-ProRule" id="PRU00042"/>
    </source>
</evidence>
<comment type="caution">
    <text evidence="8">The sequence shown here is derived from an EMBL/GenBank/DDBJ whole genome shotgun (WGS) entry which is preliminary data.</text>
</comment>
<name>A0A5A8E8P9_CAFRO</name>
<feature type="domain" description="C2H2-type" evidence="7">
    <location>
        <begin position="537"/>
        <end position="567"/>
    </location>
</feature>
<keyword evidence="2" id="KW-0677">Repeat</keyword>
<sequence>MPTKSGDDHAELLGLGSGTVWHHLKTHQPQSEDLLQHPPLSPTAYGSLPLDAPGFTQRFVDGATTAPGWAEPGVALHRLGPARGGRRAAAMPATPERADPSTQMPTKSGDDHAELLGLGSGTVWHHLKTHQPQSEALLQHPPLSPTAYGSVPLDAPGITHRFVDGATPTAPGWAEPGVALHRLGPARGGRRAAAMPATPEGANPGAHTPTTQNGGGAQCAARSPSVLWRTPSPPYEADAEQLDLPPLGSGTYDEHPADMEQQDDWRVGCSSSTPTHSSSHAPRPAGKRPRDDSEEEPLAKRPALAPLSGSGCLAPTTGSMDRLEAPGQVGAVAAPGAEAPESADEPQDHADASDGADDRDDDDNDNADEEGYDPAPARRRRPPAARRVRLERNARRLMQERADASDDEDDRDDGGDDGADEEGYEPAPARRRRRPAARRVRLERNARRLMQERADASDDEDDRDDGGDDGADEEGYEPAPARRRRRPAVRRARMGAAAGRGCSSKDHACTYPGCAKAFKSNSDLAAHMRTHTGEKPLKCRYEGCDAAFAHSSNRRQHERSKHEKVKRYHCRFPRCKKEYAHPTSRNDHEAVQHRGERPYTCKLCWASFTARANLTRHRKLGQCPGSDGDDS</sequence>
<dbReference type="SUPFAM" id="SSF57667">
    <property type="entry name" value="beta-beta-alpha zinc fingers"/>
    <property type="match status" value="2"/>
</dbReference>
<dbReference type="InterPro" id="IPR050329">
    <property type="entry name" value="GLI_C2H2-zinc-finger"/>
</dbReference>
<dbReference type="PANTHER" id="PTHR19818">
    <property type="entry name" value="ZINC FINGER PROTEIN ZIC AND GLI"/>
    <property type="match status" value="1"/>
</dbReference>
<dbReference type="Proteomes" id="UP000322899">
    <property type="component" value="Unassembled WGS sequence"/>
</dbReference>
<feature type="domain" description="C2H2-type" evidence="7">
    <location>
        <begin position="507"/>
        <end position="536"/>
    </location>
</feature>
<dbReference type="GO" id="GO:0005634">
    <property type="term" value="C:nucleus"/>
    <property type="evidence" value="ECO:0007669"/>
    <property type="project" value="UniProtKB-ARBA"/>
</dbReference>
<feature type="compositionally biased region" description="Acidic residues" evidence="6">
    <location>
        <begin position="405"/>
        <end position="424"/>
    </location>
</feature>
<feature type="compositionally biased region" description="Basic and acidic residues" evidence="6">
    <location>
        <begin position="388"/>
        <end position="404"/>
    </location>
</feature>
<dbReference type="InterPro" id="IPR036236">
    <property type="entry name" value="Znf_C2H2_sf"/>
</dbReference>
<dbReference type="GO" id="GO:0000978">
    <property type="term" value="F:RNA polymerase II cis-regulatory region sequence-specific DNA binding"/>
    <property type="evidence" value="ECO:0007669"/>
    <property type="project" value="TreeGrafter"/>
</dbReference>
<evidence type="ECO:0000313" key="9">
    <source>
        <dbReference type="Proteomes" id="UP000322899"/>
    </source>
</evidence>
<organism evidence="8 9">
    <name type="scientific">Cafeteria roenbergensis</name>
    <name type="common">Marine flagellate</name>
    <dbReference type="NCBI Taxonomy" id="33653"/>
    <lineage>
        <taxon>Eukaryota</taxon>
        <taxon>Sar</taxon>
        <taxon>Stramenopiles</taxon>
        <taxon>Bigyra</taxon>
        <taxon>Opalozoa</taxon>
        <taxon>Bicosoecida</taxon>
        <taxon>Cafeteriaceae</taxon>
        <taxon>Cafeteria</taxon>
    </lineage>
</organism>
<protein>
    <recommendedName>
        <fullName evidence="7">C2H2-type domain-containing protein</fullName>
    </recommendedName>
</protein>
<dbReference type="SMART" id="SM00355">
    <property type="entry name" value="ZnF_C2H2"/>
    <property type="match status" value="4"/>
</dbReference>
<dbReference type="AlphaFoldDB" id="A0A5A8E8P9"/>
<accession>A0A5A8E8P9</accession>
<keyword evidence="3 5" id="KW-0863">Zinc-finger</keyword>
<feature type="compositionally biased region" description="Basic and acidic residues" evidence="6">
    <location>
        <begin position="440"/>
        <end position="456"/>
    </location>
</feature>
<keyword evidence="4" id="KW-0862">Zinc</keyword>
<feature type="region of interest" description="Disordered" evidence="6">
    <location>
        <begin position="186"/>
        <end position="491"/>
    </location>
</feature>
<keyword evidence="1" id="KW-0479">Metal-binding</keyword>
<evidence type="ECO:0000256" key="3">
    <source>
        <dbReference type="ARBA" id="ARBA00022771"/>
    </source>
</evidence>
<feature type="region of interest" description="Disordered" evidence="6">
    <location>
        <begin position="86"/>
        <end position="108"/>
    </location>
</feature>
<feature type="compositionally biased region" description="Acidic residues" evidence="6">
    <location>
        <begin position="354"/>
        <end position="372"/>
    </location>
</feature>
<evidence type="ECO:0000313" key="8">
    <source>
        <dbReference type="EMBL" id="KAA0174183.1"/>
    </source>
</evidence>
<dbReference type="Gene3D" id="3.30.160.60">
    <property type="entry name" value="Classic Zinc Finger"/>
    <property type="match status" value="3"/>
</dbReference>
<gene>
    <name evidence="8" type="ORF">FNF27_04404</name>
</gene>
<dbReference type="FunFam" id="3.30.160.60:FF:000110">
    <property type="entry name" value="Zinc finger protein-like"/>
    <property type="match status" value="1"/>
</dbReference>
<evidence type="ECO:0000256" key="2">
    <source>
        <dbReference type="ARBA" id="ARBA00022737"/>
    </source>
</evidence>
<dbReference type="EMBL" id="VLTO01000025">
    <property type="protein sequence ID" value="KAA0174183.1"/>
    <property type="molecule type" value="Genomic_DNA"/>
</dbReference>
<evidence type="ECO:0000256" key="1">
    <source>
        <dbReference type="ARBA" id="ARBA00022723"/>
    </source>
</evidence>
<feature type="compositionally biased region" description="Low complexity" evidence="6">
    <location>
        <begin position="270"/>
        <end position="280"/>
    </location>
</feature>
<feature type="compositionally biased region" description="Acidic residues" evidence="6">
    <location>
        <begin position="457"/>
        <end position="476"/>
    </location>
</feature>
<reference evidence="8 9" key="1">
    <citation type="submission" date="2019-07" db="EMBL/GenBank/DDBJ databases">
        <title>Genomes of Cafeteria roenbergensis.</title>
        <authorList>
            <person name="Fischer M.G."/>
            <person name="Hackl T."/>
            <person name="Roman M."/>
        </authorList>
    </citation>
    <scope>NUCLEOTIDE SEQUENCE [LARGE SCALE GENOMIC DNA]</scope>
    <source>
        <strain evidence="8 9">E4-10P</strain>
    </source>
</reference>
<feature type="compositionally biased region" description="Basic residues" evidence="6">
    <location>
        <begin position="481"/>
        <end position="491"/>
    </location>
</feature>
<dbReference type="FunFam" id="3.30.160.60:FF:000072">
    <property type="entry name" value="zinc finger protein 143 isoform X1"/>
    <property type="match status" value="1"/>
</dbReference>
<feature type="compositionally biased region" description="Basic residues" evidence="6">
    <location>
        <begin position="377"/>
        <end position="387"/>
    </location>
</feature>